<comment type="caution">
    <text evidence="2">The sequence shown here is derived from an EMBL/GenBank/DDBJ whole genome shotgun (WGS) entry which is preliminary data.</text>
</comment>
<evidence type="ECO:0000313" key="2">
    <source>
        <dbReference type="EMBL" id="GEN76001.1"/>
    </source>
</evidence>
<keyword evidence="3" id="KW-1185">Reference proteome</keyword>
<organism evidence="2 3">
    <name type="scientific">Chryseobacterium hagamense</name>
    <dbReference type="NCBI Taxonomy" id="395935"/>
    <lineage>
        <taxon>Bacteria</taxon>
        <taxon>Pseudomonadati</taxon>
        <taxon>Bacteroidota</taxon>
        <taxon>Flavobacteriia</taxon>
        <taxon>Flavobacteriales</taxon>
        <taxon>Weeksellaceae</taxon>
        <taxon>Chryseobacterium group</taxon>
        <taxon>Chryseobacterium</taxon>
    </lineage>
</organism>
<dbReference type="AlphaFoldDB" id="A0A511YLD2"/>
<feature type="compositionally biased region" description="Basic and acidic residues" evidence="1">
    <location>
        <begin position="93"/>
        <end position="107"/>
    </location>
</feature>
<dbReference type="EMBL" id="BJYJ01000007">
    <property type="protein sequence ID" value="GEN76001.1"/>
    <property type="molecule type" value="Genomic_DNA"/>
</dbReference>
<evidence type="ECO:0000256" key="1">
    <source>
        <dbReference type="SAM" id="MobiDB-lite"/>
    </source>
</evidence>
<proteinExistence type="predicted"/>
<sequence length="113" mass="12827">MCNDGDWLKGESNVFKNEKGSSKIRWETSGFAKENFKGTAIKKMPAITVTKSIRQVNIFNWYLSLHEKNTMQKKSPPAMYGMIDRGTNGIDFSKPKVNDGTSSKEDAYQVQRL</sequence>
<feature type="region of interest" description="Disordered" evidence="1">
    <location>
        <begin position="91"/>
        <end position="113"/>
    </location>
</feature>
<accession>A0A511YLD2</accession>
<dbReference type="Proteomes" id="UP000321863">
    <property type="component" value="Unassembled WGS sequence"/>
</dbReference>
<evidence type="ECO:0000313" key="3">
    <source>
        <dbReference type="Proteomes" id="UP000321863"/>
    </source>
</evidence>
<protein>
    <submittedName>
        <fullName evidence="2">Uncharacterized protein</fullName>
    </submittedName>
</protein>
<reference evidence="2 3" key="1">
    <citation type="submission" date="2019-07" db="EMBL/GenBank/DDBJ databases">
        <title>Whole genome shotgun sequence of Chryseobacterium hagamense NBRC 105253.</title>
        <authorList>
            <person name="Hosoyama A."/>
            <person name="Uohara A."/>
            <person name="Ohji S."/>
            <person name="Ichikawa N."/>
        </authorList>
    </citation>
    <scope>NUCLEOTIDE SEQUENCE [LARGE SCALE GENOMIC DNA]</scope>
    <source>
        <strain evidence="2 3">NBRC 105253</strain>
    </source>
</reference>
<gene>
    <name evidence="2" type="ORF">CHA01nite_17410</name>
</gene>
<name>A0A511YLD2_9FLAO</name>